<dbReference type="InterPro" id="IPR004147">
    <property type="entry name" value="ABC1_dom"/>
</dbReference>
<dbReference type="InterPro" id="IPR011009">
    <property type="entry name" value="Kinase-like_dom_sf"/>
</dbReference>
<proteinExistence type="inferred from homology"/>
<keyword evidence="2" id="KW-1133">Transmembrane helix</keyword>
<keyword evidence="2" id="KW-0472">Membrane</keyword>
<keyword evidence="2" id="KW-0812">Transmembrane</keyword>
<feature type="domain" description="ABC1 atypical kinase-like" evidence="3">
    <location>
        <begin position="74"/>
        <end position="310"/>
    </location>
</feature>
<dbReference type="Pfam" id="PF03109">
    <property type="entry name" value="ABC1"/>
    <property type="match status" value="1"/>
</dbReference>
<dbReference type="EMBL" id="JBHTJG010000007">
    <property type="protein sequence ID" value="MFD0947449.1"/>
    <property type="molecule type" value="Genomic_DNA"/>
</dbReference>
<name>A0ABW3H800_9SPHN</name>
<keyword evidence="5" id="KW-1185">Reference proteome</keyword>
<comment type="similarity">
    <text evidence="1">Belongs to the protein kinase superfamily. ADCK protein kinase family.</text>
</comment>
<dbReference type="GO" id="GO:0016301">
    <property type="term" value="F:kinase activity"/>
    <property type="evidence" value="ECO:0007669"/>
    <property type="project" value="UniProtKB-KW"/>
</dbReference>
<dbReference type="PANTHER" id="PTHR10566:SF113">
    <property type="entry name" value="PROTEIN ACTIVITY OF BC1 COMPLEX KINASE 7, CHLOROPLASTIC"/>
    <property type="match status" value="1"/>
</dbReference>
<dbReference type="CDD" id="cd05121">
    <property type="entry name" value="ABC1_ADCK3-like"/>
    <property type="match status" value="1"/>
</dbReference>
<evidence type="ECO:0000313" key="4">
    <source>
        <dbReference type="EMBL" id="MFD0947449.1"/>
    </source>
</evidence>
<dbReference type="Proteomes" id="UP001596977">
    <property type="component" value="Unassembled WGS sequence"/>
</dbReference>
<keyword evidence="4" id="KW-0418">Kinase</keyword>
<keyword evidence="4" id="KW-0808">Transferase</keyword>
<evidence type="ECO:0000259" key="3">
    <source>
        <dbReference type="Pfam" id="PF03109"/>
    </source>
</evidence>
<dbReference type="PANTHER" id="PTHR10566">
    <property type="entry name" value="CHAPERONE-ACTIVITY OF BC1 COMPLEX CABC1 -RELATED"/>
    <property type="match status" value="1"/>
</dbReference>
<sequence>MLGLRALRVGVAASDLLTLFLLERVRRVPLERSAMPSRLRRTLERLGPTFVKAGQALSLRQDIVPQAYLVELEKLQADVAPFPAEEARREIARAFDASVEELFATFEDLPMAAASIAQVHAATMADGRRVIVKVRRPGIKRRIDRDMRSLMRVLRLCEALSSRLARLQPASLAKEIWNNLRRETDFRLEARAMRQFATAFKDDPAIEAPAPIDALIAERVLVQERKQGHLLGDPCSPTEARKLADLLIGAYLRQIFVLGFFHGDPHPGNLFFTHRGAICFHDFGLVARLDQGIRRDLAMFLQAFAHQDAVWMLDSAIALGLLAPGDRRGPFVAGIEEILADYAALPIGQWSIADILLRVSRLGAPGSVRIPYGLLVLMRAAFLLESALRRLDPEMKLAETLASRGQSTIAAMLRDGARGGLERLRSEIGVAAQMLPAAVASTVSRDRQAGLKIRVPIELPEVAKLRTAIEHTGNRLAMAIVILGLFVGSSLLMQHSIGPRLFGVPVLALAGYLLGIWFALRLARAIGRSGQL</sequence>
<dbReference type="InterPro" id="IPR050154">
    <property type="entry name" value="UbiB_kinase"/>
</dbReference>
<feature type="transmembrane region" description="Helical" evidence="2">
    <location>
        <begin position="501"/>
        <end position="520"/>
    </location>
</feature>
<organism evidence="4 5">
    <name type="scientific">Sphingomonas canadensis</name>
    <dbReference type="NCBI Taxonomy" id="1219257"/>
    <lineage>
        <taxon>Bacteria</taxon>
        <taxon>Pseudomonadati</taxon>
        <taxon>Pseudomonadota</taxon>
        <taxon>Alphaproteobacteria</taxon>
        <taxon>Sphingomonadales</taxon>
        <taxon>Sphingomonadaceae</taxon>
        <taxon>Sphingomonas</taxon>
    </lineage>
</organism>
<dbReference type="SUPFAM" id="SSF56112">
    <property type="entry name" value="Protein kinase-like (PK-like)"/>
    <property type="match status" value="1"/>
</dbReference>
<protein>
    <submittedName>
        <fullName evidence="4">ABC1 kinase family protein</fullName>
    </submittedName>
</protein>
<evidence type="ECO:0000313" key="5">
    <source>
        <dbReference type="Proteomes" id="UP001596977"/>
    </source>
</evidence>
<evidence type="ECO:0000256" key="2">
    <source>
        <dbReference type="SAM" id="Phobius"/>
    </source>
</evidence>
<comment type="caution">
    <text evidence="4">The sequence shown here is derived from an EMBL/GenBank/DDBJ whole genome shotgun (WGS) entry which is preliminary data.</text>
</comment>
<gene>
    <name evidence="4" type="ORF">ACFQ1E_13950</name>
</gene>
<reference evidence="5" key="1">
    <citation type="journal article" date="2019" name="Int. J. Syst. Evol. Microbiol.">
        <title>The Global Catalogue of Microorganisms (GCM) 10K type strain sequencing project: providing services to taxonomists for standard genome sequencing and annotation.</title>
        <authorList>
            <consortium name="The Broad Institute Genomics Platform"/>
            <consortium name="The Broad Institute Genome Sequencing Center for Infectious Disease"/>
            <person name="Wu L."/>
            <person name="Ma J."/>
        </authorList>
    </citation>
    <scope>NUCLEOTIDE SEQUENCE [LARGE SCALE GENOMIC DNA]</scope>
    <source>
        <strain evidence="5">CCUG 62982</strain>
    </source>
</reference>
<accession>A0ABW3H800</accession>
<evidence type="ECO:0000256" key="1">
    <source>
        <dbReference type="ARBA" id="ARBA00009670"/>
    </source>
</evidence>